<dbReference type="Proteomes" id="UP000585474">
    <property type="component" value="Unassembled WGS sequence"/>
</dbReference>
<proteinExistence type="predicted"/>
<evidence type="ECO:0000313" key="2">
    <source>
        <dbReference type="Proteomes" id="UP000585474"/>
    </source>
</evidence>
<keyword evidence="2" id="KW-1185">Reference proteome</keyword>
<sequence length="335" mass="37886">MLWGYGWVGFKIEVVSYSDGAEWTWVGAFRGNERCGGSERGIAMGSRVAATEGREGWRGNWVVSVRFVLEIGATVVRLVCDWCDWCSNCSNWGYCGPIGVRLARLVLDWCDCDWCGWCSNLFELVCDWCSIGATGIRFVLDWCDLVRLWCDWSDWCSAVDLLDCGMSPIMLCATVERLFNLQHQTYRHGDHIKPLLLFHPETPPSHFTIKTKLRFRNPIKPPIIRCKCIYVTNSASTDDSLASKVPKPGENEGGDKHIRFVDNCRRWVLSIRPLLPGDNWWNLGDSDEIGSTAKSTKPVTVSLALRRIWALVTDDKWVIYTAFASLTIAAVCMPL</sequence>
<dbReference type="OrthoDB" id="6500128at2759"/>
<dbReference type="AlphaFoldDB" id="A0A7J0EL79"/>
<reference evidence="1 2" key="1">
    <citation type="submission" date="2019-07" db="EMBL/GenBank/DDBJ databases">
        <title>De Novo Assembly of kiwifruit Actinidia rufa.</title>
        <authorList>
            <person name="Sugita-Konishi S."/>
            <person name="Sato K."/>
            <person name="Mori E."/>
            <person name="Abe Y."/>
            <person name="Kisaki G."/>
            <person name="Hamano K."/>
            <person name="Suezawa K."/>
            <person name="Otani M."/>
            <person name="Fukuda T."/>
            <person name="Manabe T."/>
            <person name="Gomi K."/>
            <person name="Tabuchi M."/>
            <person name="Akimitsu K."/>
            <person name="Kataoka I."/>
        </authorList>
    </citation>
    <scope>NUCLEOTIDE SEQUENCE [LARGE SCALE GENOMIC DNA]</scope>
    <source>
        <strain evidence="2">cv. Fuchu</strain>
    </source>
</reference>
<dbReference type="EMBL" id="BJWL01000005">
    <property type="protein sequence ID" value="GFY87224.1"/>
    <property type="molecule type" value="Genomic_DNA"/>
</dbReference>
<evidence type="ECO:0000313" key="1">
    <source>
        <dbReference type="EMBL" id="GFY87224.1"/>
    </source>
</evidence>
<comment type="caution">
    <text evidence="1">The sequence shown here is derived from an EMBL/GenBank/DDBJ whole genome shotgun (WGS) entry which is preliminary data.</text>
</comment>
<gene>
    <name evidence="1" type="ORF">Acr_05g0008630</name>
</gene>
<organism evidence="1 2">
    <name type="scientific">Actinidia rufa</name>
    <dbReference type="NCBI Taxonomy" id="165716"/>
    <lineage>
        <taxon>Eukaryota</taxon>
        <taxon>Viridiplantae</taxon>
        <taxon>Streptophyta</taxon>
        <taxon>Embryophyta</taxon>
        <taxon>Tracheophyta</taxon>
        <taxon>Spermatophyta</taxon>
        <taxon>Magnoliopsida</taxon>
        <taxon>eudicotyledons</taxon>
        <taxon>Gunneridae</taxon>
        <taxon>Pentapetalae</taxon>
        <taxon>asterids</taxon>
        <taxon>Ericales</taxon>
        <taxon>Actinidiaceae</taxon>
        <taxon>Actinidia</taxon>
    </lineage>
</organism>
<protein>
    <submittedName>
        <fullName evidence="1">Uncharacterized protein</fullName>
    </submittedName>
</protein>
<accession>A0A7J0EL79</accession>
<name>A0A7J0EL79_9ERIC</name>